<dbReference type="EMBL" id="JAUIRO010000005">
    <property type="protein sequence ID" value="KAK0714177.1"/>
    <property type="molecule type" value="Genomic_DNA"/>
</dbReference>
<evidence type="ECO:0000256" key="5">
    <source>
        <dbReference type="SAM" id="MobiDB-lite"/>
    </source>
</evidence>
<comment type="subcellular location">
    <subcellularLocation>
        <location evidence="1">Membrane</location>
        <topology evidence="1">Multi-pass membrane protein</topology>
    </subcellularLocation>
</comment>
<comment type="caution">
    <text evidence="7">The sequence shown here is derived from an EMBL/GenBank/DDBJ whole genome shotgun (WGS) entry which is preliminary data.</text>
</comment>
<organism evidence="7 8">
    <name type="scientific">Lasiosphaeria miniovina</name>
    <dbReference type="NCBI Taxonomy" id="1954250"/>
    <lineage>
        <taxon>Eukaryota</taxon>
        <taxon>Fungi</taxon>
        <taxon>Dikarya</taxon>
        <taxon>Ascomycota</taxon>
        <taxon>Pezizomycotina</taxon>
        <taxon>Sordariomycetes</taxon>
        <taxon>Sordariomycetidae</taxon>
        <taxon>Sordariales</taxon>
        <taxon>Lasiosphaeriaceae</taxon>
        <taxon>Lasiosphaeria</taxon>
    </lineage>
</organism>
<feature type="transmembrane region" description="Helical" evidence="6">
    <location>
        <begin position="156"/>
        <end position="178"/>
    </location>
</feature>
<keyword evidence="3 6" id="KW-1133">Transmembrane helix</keyword>
<evidence type="ECO:0000313" key="8">
    <source>
        <dbReference type="Proteomes" id="UP001172101"/>
    </source>
</evidence>
<proteinExistence type="predicted"/>
<keyword evidence="8" id="KW-1185">Reference proteome</keyword>
<accession>A0AA40AE05</accession>
<dbReference type="PANTHER" id="PTHR31465">
    <property type="entry name" value="PROTEIN RTA1-RELATED"/>
    <property type="match status" value="1"/>
</dbReference>
<dbReference type="Proteomes" id="UP001172101">
    <property type="component" value="Unassembled WGS sequence"/>
</dbReference>
<evidence type="ECO:0000256" key="4">
    <source>
        <dbReference type="ARBA" id="ARBA00023136"/>
    </source>
</evidence>
<evidence type="ECO:0000256" key="1">
    <source>
        <dbReference type="ARBA" id="ARBA00004141"/>
    </source>
</evidence>
<feature type="transmembrane region" description="Helical" evidence="6">
    <location>
        <begin position="193"/>
        <end position="215"/>
    </location>
</feature>
<dbReference type="Pfam" id="PF04479">
    <property type="entry name" value="RTA1"/>
    <property type="match status" value="1"/>
</dbReference>
<sequence>MLLPRLIAAAAVQVLGRDHGDDDSSDDCVKATPGYNGNVPVDACNSYYNYDPQVAPAVATAVIFAIFTGIHLFEAFFFKKRYTWVLIMGSLWETLAFVIHTLGAKDQQQVGYSTAWNILFLLAPLWINAFAYMTFARVVHFWLPRGRVGGLRANTIARWFVLADVASFLIQATGGIMASPSASPDVIKTGIDIYMVGMGIQQFFILVFVALMVMFHRRCNAAGIDGRAVMAQFSADGTQKPSWRPLMYALYGVLVAITVRIIFRIAEFARGLKPENPIPFHEEYTYALDCFPMMVALLILAVFHPGRYLVGPESEFPRLSRKEKNAAKQEKKAAKQEKKAAKQEKKEAKRFAKEQGTGYKNVAQESDQV</sequence>
<dbReference type="RefSeq" id="XP_060295499.1">
    <property type="nucleotide sequence ID" value="XM_060447137.1"/>
</dbReference>
<feature type="region of interest" description="Disordered" evidence="5">
    <location>
        <begin position="318"/>
        <end position="369"/>
    </location>
</feature>
<name>A0AA40AE05_9PEZI</name>
<reference evidence="7" key="1">
    <citation type="submission" date="2023-06" db="EMBL/GenBank/DDBJ databases">
        <title>Genome-scale phylogeny and comparative genomics of the fungal order Sordariales.</title>
        <authorList>
            <consortium name="Lawrence Berkeley National Laboratory"/>
            <person name="Hensen N."/>
            <person name="Bonometti L."/>
            <person name="Westerberg I."/>
            <person name="Brannstrom I.O."/>
            <person name="Guillou S."/>
            <person name="Cros-Aarteil S."/>
            <person name="Calhoun S."/>
            <person name="Haridas S."/>
            <person name="Kuo A."/>
            <person name="Mondo S."/>
            <person name="Pangilinan J."/>
            <person name="Riley R."/>
            <person name="LaButti K."/>
            <person name="Andreopoulos B."/>
            <person name="Lipzen A."/>
            <person name="Chen C."/>
            <person name="Yanf M."/>
            <person name="Daum C."/>
            <person name="Ng V."/>
            <person name="Clum A."/>
            <person name="Steindorff A."/>
            <person name="Ohm R."/>
            <person name="Martin F."/>
            <person name="Silar P."/>
            <person name="Natvig D."/>
            <person name="Lalanne C."/>
            <person name="Gautier V."/>
            <person name="Ament-velasquez S.L."/>
            <person name="Kruys A."/>
            <person name="Hutchinson M.I."/>
            <person name="Powell A.J."/>
            <person name="Barry K."/>
            <person name="Miller A.N."/>
            <person name="Grigoriev I.V."/>
            <person name="Debuchy R."/>
            <person name="Gladieux P."/>
            <person name="Thoren M.H."/>
            <person name="Johannesson H."/>
        </authorList>
    </citation>
    <scope>NUCLEOTIDE SEQUENCE</scope>
    <source>
        <strain evidence="7">SMH2392-1A</strain>
    </source>
</reference>
<dbReference type="AlphaFoldDB" id="A0AA40AE05"/>
<dbReference type="GeneID" id="85330407"/>
<feature type="compositionally biased region" description="Basic and acidic residues" evidence="5">
    <location>
        <begin position="318"/>
        <end position="353"/>
    </location>
</feature>
<protein>
    <submittedName>
        <fullName evidence="7">RTA1 like protein-domain-containing protein</fullName>
    </submittedName>
</protein>
<evidence type="ECO:0000256" key="3">
    <source>
        <dbReference type="ARBA" id="ARBA00022989"/>
    </source>
</evidence>
<dbReference type="InterPro" id="IPR007568">
    <property type="entry name" value="RTA1"/>
</dbReference>
<gene>
    <name evidence="7" type="ORF">B0T26DRAFT_804750</name>
</gene>
<keyword evidence="2 6" id="KW-0812">Transmembrane</keyword>
<feature type="transmembrane region" description="Helical" evidence="6">
    <location>
        <begin position="57"/>
        <end position="77"/>
    </location>
</feature>
<feature type="transmembrane region" description="Helical" evidence="6">
    <location>
        <begin position="84"/>
        <end position="103"/>
    </location>
</feature>
<evidence type="ECO:0000313" key="7">
    <source>
        <dbReference type="EMBL" id="KAK0714177.1"/>
    </source>
</evidence>
<evidence type="ECO:0000256" key="6">
    <source>
        <dbReference type="SAM" id="Phobius"/>
    </source>
</evidence>
<keyword evidence="4 6" id="KW-0472">Membrane</keyword>
<dbReference type="PANTHER" id="PTHR31465:SF15">
    <property type="entry name" value="LIPID TRANSPORTER ATNI-RELATED"/>
    <property type="match status" value="1"/>
</dbReference>
<feature type="transmembrane region" description="Helical" evidence="6">
    <location>
        <begin position="248"/>
        <end position="266"/>
    </location>
</feature>
<evidence type="ECO:0000256" key="2">
    <source>
        <dbReference type="ARBA" id="ARBA00022692"/>
    </source>
</evidence>
<feature type="transmembrane region" description="Helical" evidence="6">
    <location>
        <begin position="115"/>
        <end position="135"/>
    </location>
</feature>
<dbReference type="GO" id="GO:0016020">
    <property type="term" value="C:membrane"/>
    <property type="evidence" value="ECO:0007669"/>
    <property type="project" value="UniProtKB-SubCell"/>
</dbReference>